<comment type="function">
    <text evidence="1 14">Produces ATP from ADP in the presence of a proton gradient across the membrane. The alpha chain is a regulatory subunit.</text>
</comment>
<sequence length="524" mass="56686">MVEVRPDEVSAILRQQLSGFKSEAELEEVGTVLQVGDGIARVYGLTKVQSGELVEFDNGLQGVVLNLEEDNVGVVLLGPTEGVKEGDTIKRTKRIASIRVGDGMLGRVVNTIGEPIDGKGPIAGETYEMPIERKAPGVIYRQPVNEPLQTGIKAIDAMIPIGRGQRELVIGDRQTGKTAVCIDTIINQKEFYAAGKPVYCIYVAIGQKNSTVANIVRTLEENGAMPYSIVVAASASEPAPMQFFAPFAGAAIGEFFRDTGRPALIIYDDLSKQAVAYREVSLLLRRPPGREAYPGDVFYLHSRLLERAAKINSSDEIAQQMNDLPESIRPLVKGGGSLTALPIIETQAGDVSAYIPTNVISITDGQIFLESNLFNAGVRPAINVGISVSRVGGNAQIKSMKKVAGTLKLDQAQYRELEAFAKFGSDLDAATKSVLDKGARNVEILKQGQFSPVTVEKQVAIIYAGTKGLLRQVPVNKVKQFEAEYTQQLEVRHPEVLEALKAGKFDDSITEVLEKVAKELAANY</sequence>
<evidence type="ECO:0000256" key="4">
    <source>
        <dbReference type="ARBA" id="ARBA00022448"/>
    </source>
</evidence>
<dbReference type="SUPFAM" id="SSF50615">
    <property type="entry name" value="N-terminal domain of alpha and beta subunits of F1 ATP synthase"/>
    <property type="match status" value="1"/>
</dbReference>
<dbReference type="PANTHER" id="PTHR48082:SF2">
    <property type="entry name" value="ATP SYNTHASE SUBUNIT ALPHA, MITOCHONDRIAL"/>
    <property type="match status" value="1"/>
</dbReference>
<protein>
    <recommendedName>
        <fullName evidence="14">ATP synthase subunit alpha</fullName>
        <ecNumber evidence="14">7.1.2.2</ecNumber>
    </recommendedName>
    <alternativeName>
        <fullName evidence="14">ATP synthase F1 sector subunit alpha</fullName>
    </alternativeName>
    <alternativeName>
        <fullName evidence="14">F-ATPase subunit alpha</fullName>
    </alternativeName>
</protein>
<dbReference type="InterPro" id="IPR000194">
    <property type="entry name" value="ATPase_F1/V1/A1_a/bsu_nucl-bd"/>
</dbReference>
<evidence type="ECO:0000256" key="8">
    <source>
        <dbReference type="ARBA" id="ARBA00022967"/>
    </source>
</evidence>
<dbReference type="GO" id="GO:0043531">
    <property type="term" value="F:ADP binding"/>
    <property type="evidence" value="ECO:0007669"/>
    <property type="project" value="TreeGrafter"/>
</dbReference>
<dbReference type="FunFam" id="1.20.150.20:FF:000001">
    <property type="entry name" value="ATP synthase subunit alpha"/>
    <property type="match status" value="1"/>
</dbReference>
<dbReference type="GO" id="GO:0045259">
    <property type="term" value="C:proton-transporting ATP synthase complex"/>
    <property type="evidence" value="ECO:0007669"/>
    <property type="project" value="UniProtKB-KW"/>
</dbReference>
<dbReference type="GO" id="GO:0005886">
    <property type="term" value="C:plasma membrane"/>
    <property type="evidence" value="ECO:0007669"/>
    <property type="project" value="UniProtKB-SubCell"/>
</dbReference>
<evidence type="ECO:0000256" key="2">
    <source>
        <dbReference type="ARBA" id="ARBA00004170"/>
    </source>
</evidence>
<dbReference type="InterPro" id="IPR000793">
    <property type="entry name" value="ATP_synth_asu_C"/>
</dbReference>
<dbReference type="FunFam" id="2.40.30.20:FF:000001">
    <property type="entry name" value="ATP synthase subunit alpha"/>
    <property type="match status" value="1"/>
</dbReference>
<dbReference type="EC" id="7.1.2.2" evidence="14"/>
<dbReference type="InterPro" id="IPR020003">
    <property type="entry name" value="ATPase_a/bsu_AS"/>
</dbReference>
<dbReference type="NCBIfam" id="TIGR00962">
    <property type="entry name" value="atpA"/>
    <property type="match status" value="1"/>
</dbReference>
<keyword evidence="10 14" id="KW-0472">Membrane</keyword>
<dbReference type="FunFam" id="3.40.50.300:FF:000002">
    <property type="entry name" value="ATP synthase subunit alpha"/>
    <property type="match status" value="1"/>
</dbReference>
<evidence type="ECO:0000259" key="17">
    <source>
        <dbReference type="Pfam" id="PF02874"/>
    </source>
</evidence>
<dbReference type="SUPFAM" id="SSF52540">
    <property type="entry name" value="P-loop containing nucleoside triphosphate hydrolases"/>
    <property type="match status" value="1"/>
</dbReference>
<dbReference type="Proteomes" id="UP000245647">
    <property type="component" value="Unassembled WGS sequence"/>
</dbReference>
<reference evidence="18 19" key="1">
    <citation type="submission" date="2018-04" db="EMBL/GenBank/DDBJ databases">
        <title>Pedobacter chongqingensis sp. nov., isolated from a rottenly hemp rope.</title>
        <authorList>
            <person name="Cai Y."/>
        </authorList>
    </citation>
    <scope>NUCLEOTIDE SEQUENCE [LARGE SCALE GENOMIC DNA]</scope>
    <source>
        <strain evidence="18 19">FJ4-8</strain>
    </source>
</reference>
<evidence type="ECO:0000256" key="13">
    <source>
        <dbReference type="ARBA" id="ARBA00026013"/>
    </source>
</evidence>
<dbReference type="InterPro" id="IPR036121">
    <property type="entry name" value="ATPase_F1/V1/A1_a/bsu_N_sf"/>
</dbReference>
<dbReference type="NCBIfam" id="NF009884">
    <property type="entry name" value="PRK13343.1"/>
    <property type="match status" value="1"/>
</dbReference>
<dbReference type="InterPro" id="IPR038376">
    <property type="entry name" value="ATP_synth_asu_C_sf"/>
</dbReference>
<evidence type="ECO:0000256" key="10">
    <source>
        <dbReference type="ARBA" id="ARBA00023136"/>
    </source>
</evidence>
<evidence type="ECO:0000256" key="6">
    <source>
        <dbReference type="ARBA" id="ARBA00022781"/>
    </source>
</evidence>
<dbReference type="InterPro" id="IPR004100">
    <property type="entry name" value="ATPase_F1/V1/A1_a/bsu_N"/>
</dbReference>
<dbReference type="PROSITE" id="PS00152">
    <property type="entry name" value="ATPASE_ALPHA_BETA"/>
    <property type="match status" value="1"/>
</dbReference>
<dbReference type="PANTHER" id="PTHR48082">
    <property type="entry name" value="ATP SYNTHASE SUBUNIT ALPHA, MITOCHONDRIAL"/>
    <property type="match status" value="1"/>
</dbReference>
<dbReference type="Pfam" id="PF00006">
    <property type="entry name" value="ATP-synt_ab"/>
    <property type="match status" value="1"/>
</dbReference>
<dbReference type="InterPro" id="IPR033732">
    <property type="entry name" value="ATP_synth_F1_a_nt-bd_dom"/>
</dbReference>
<dbReference type="CDD" id="cd18116">
    <property type="entry name" value="ATP-synt_F1_alpha_N"/>
    <property type="match status" value="1"/>
</dbReference>
<keyword evidence="7 14" id="KW-0067">ATP-binding</keyword>
<evidence type="ECO:0000256" key="14">
    <source>
        <dbReference type="HAMAP-Rule" id="MF_01346"/>
    </source>
</evidence>
<keyword evidence="11 14" id="KW-0139">CF(1)</keyword>
<keyword evidence="19" id="KW-1185">Reference proteome</keyword>
<dbReference type="PIRSF" id="PIRSF039088">
    <property type="entry name" value="F_ATPase_subunit_alpha"/>
    <property type="match status" value="1"/>
</dbReference>
<evidence type="ECO:0000259" key="16">
    <source>
        <dbReference type="Pfam" id="PF00306"/>
    </source>
</evidence>
<evidence type="ECO:0000256" key="5">
    <source>
        <dbReference type="ARBA" id="ARBA00022741"/>
    </source>
</evidence>
<comment type="caution">
    <text evidence="18">The sequence shown here is derived from an EMBL/GenBank/DDBJ whole genome shotgun (WGS) entry which is preliminary data.</text>
</comment>
<comment type="subunit">
    <text evidence="13">F-type ATPases have 2 components, CF(1) - the catalytic core - and CF(0) - the membrane proton channel. CF(1) has five subunits: alpha(3), beta(3), gamma(1), delta(1), epsilon(1). CF(0) has four main subunits: a(1), b(1), b'(1) and c(9-12).</text>
</comment>
<dbReference type="OrthoDB" id="9803053at2"/>
<evidence type="ECO:0000259" key="15">
    <source>
        <dbReference type="Pfam" id="PF00006"/>
    </source>
</evidence>
<proteinExistence type="inferred from homology"/>
<gene>
    <name evidence="14" type="primary">atpA</name>
    <name evidence="18" type="ORF">DDR33_20375</name>
</gene>
<feature type="domain" description="ATPase F1/V1/A1 complex alpha/beta subunit N-terminal" evidence="17">
    <location>
        <begin position="27"/>
        <end position="92"/>
    </location>
</feature>
<dbReference type="GO" id="GO:0005524">
    <property type="term" value="F:ATP binding"/>
    <property type="evidence" value="ECO:0007669"/>
    <property type="project" value="UniProtKB-UniRule"/>
</dbReference>
<dbReference type="Pfam" id="PF00306">
    <property type="entry name" value="ATP-synt_ab_C"/>
    <property type="match status" value="1"/>
</dbReference>
<keyword evidence="9 14" id="KW-0406">Ion transport</keyword>
<dbReference type="SUPFAM" id="SSF47917">
    <property type="entry name" value="C-terminal domain of alpha and beta subunits of F1 ATP synthase"/>
    <property type="match status" value="1"/>
</dbReference>
<feature type="site" description="Required for activity" evidence="14">
    <location>
        <position position="387"/>
    </location>
</feature>
<evidence type="ECO:0000256" key="11">
    <source>
        <dbReference type="ARBA" id="ARBA00023196"/>
    </source>
</evidence>
<keyword evidence="12 14" id="KW-0066">ATP synthesis</keyword>
<dbReference type="InterPro" id="IPR023366">
    <property type="entry name" value="ATP_synth_asu-like_sf"/>
</dbReference>
<evidence type="ECO:0000256" key="7">
    <source>
        <dbReference type="ARBA" id="ARBA00022840"/>
    </source>
</evidence>
<dbReference type="HAMAP" id="MF_01346">
    <property type="entry name" value="ATP_synth_alpha_bact"/>
    <property type="match status" value="1"/>
</dbReference>
<dbReference type="Gene3D" id="2.40.30.20">
    <property type="match status" value="1"/>
</dbReference>
<comment type="subcellular location">
    <subcellularLocation>
        <location evidence="14">Cell membrane</location>
        <topology evidence="14">Peripheral membrane protein</topology>
    </subcellularLocation>
    <subcellularLocation>
        <location evidence="2">Membrane</location>
        <topology evidence="2">Peripheral membrane protein</topology>
    </subcellularLocation>
</comment>
<dbReference type="Pfam" id="PF02874">
    <property type="entry name" value="ATP-synt_ab_N"/>
    <property type="match status" value="1"/>
</dbReference>
<dbReference type="AlphaFoldDB" id="A0A2U2PBK7"/>
<dbReference type="CDD" id="cd01132">
    <property type="entry name" value="F1-ATPase_alpha_CD"/>
    <property type="match status" value="1"/>
</dbReference>
<accession>A0A2U2PBK7</accession>
<evidence type="ECO:0000256" key="3">
    <source>
        <dbReference type="ARBA" id="ARBA00008936"/>
    </source>
</evidence>
<keyword evidence="6 14" id="KW-0375">Hydrogen ion transport</keyword>
<dbReference type="GO" id="GO:0046933">
    <property type="term" value="F:proton-transporting ATP synthase activity, rotational mechanism"/>
    <property type="evidence" value="ECO:0007669"/>
    <property type="project" value="UniProtKB-UniRule"/>
</dbReference>
<evidence type="ECO:0000256" key="1">
    <source>
        <dbReference type="ARBA" id="ARBA00003784"/>
    </source>
</evidence>
<dbReference type="Gene3D" id="3.40.50.300">
    <property type="entry name" value="P-loop containing nucleotide triphosphate hydrolases"/>
    <property type="match status" value="1"/>
</dbReference>
<dbReference type="InterPro" id="IPR005294">
    <property type="entry name" value="ATP_synth_F1_asu"/>
</dbReference>
<comment type="catalytic activity">
    <reaction evidence="14">
        <text>ATP + H2O + 4 H(+)(in) = ADP + phosphate + 5 H(+)(out)</text>
        <dbReference type="Rhea" id="RHEA:57720"/>
        <dbReference type="ChEBI" id="CHEBI:15377"/>
        <dbReference type="ChEBI" id="CHEBI:15378"/>
        <dbReference type="ChEBI" id="CHEBI:30616"/>
        <dbReference type="ChEBI" id="CHEBI:43474"/>
        <dbReference type="ChEBI" id="CHEBI:456216"/>
        <dbReference type="EC" id="7.1.2.2"/>
    </reaction>
</comment>
<organism evidence="18 19">
    <name type="scientific">Pararcticibacter amylolyticus</name>
    <dbReference type="NCBI Taxonomy" id="2173175"/>
    <lineage>
        <taxon>Bacteria</taxon>
        <taxon>Pseudomonadati</taxon>
        <taxon>Bacteroidota</taxon>
        <taxon>Sphingobacteriia</taxon>
        <taxon>Sphingobacteriales</taxon>
        <taxon>Sphingobacteriaceae</taxon>
        <taxon>Pararcticibacter</taxon>
    </lineage>
</organism>
<keyword evidence="14" id="KW-1003">Cell membrane</keyword>
<evidence type="ECO:0000313" key="18">
    <source>
        <dbReference type="EMBL" id="PWG78786.1"/>
    </source>
</evidence>
<feature type="binding site" evidence="14">
    <location>
        <begin position="171"/>
        <end position="178"/>
    </location>
    <ligand>
        <name>ATP</name>
        <dbReference type="ChEBI" id="CHEBI:30616"/>
    </ligand>
</feature>
<keyword evidence="5 14" id="KW-0547">Nucleotide-binding</keyword>
<keyword evidence="8 14" id="KW-1278">Translocase</keyword>
<feature type="domain" description="ATP synthase alpha subunit C-terminal" evidence="16">
    <location>
        <begin position="396"/>
        <end position="519"/>
    </location>
</feature>
<evidence type="ECO:0000256" key="12">
    <source>
        <dbReference type="ARBA" id="ARBA00023310"/>
    </source>
</evidence>
<feature type="domain" description="ATPase F1/V1/A1 complex alpha/beta subunit nucleotide-binding" evidence="15">
    <location>
        <begin position="151"/>
        <end position="389"/>
    </location>
</feature>
<keyword evidence="4 14" id="KW-0813">Transport</keyword>
<dbReference type="RefSeq" id="WP_109417644.1">
    <property type="nucleotide sequence ID" value="NZ_QEAS01000020.1"/>
</dbReference>
<dbReference type="InterPro" id="IPR027417">
    <property type="entry name" value="P-loop_NTPase"/>
</dbReference>
<name>A0A2U2PBK7_9SPHI</name>
<dbReference type="Gene3D" id="1.20.150.20">
    <property type="entry name" value="ATP synthase alpha/beta chain, C-terminal domain"/>
    <property type="match status" value="1"/>
</dbReference>
<evidence type="ECO:0000313" key="19">
    <source>
        <dbReference type="Proteomes" id="UP000245647"/>
    </source>
</evidence>
<dbReference type="CDD" id="cd18113">
    <property type="entry name" value="ATP-synt_F1_alpha_C"/>
    <property type="match status" value="1"/>
</dbReference>
<dbReference type="EMBL" id="QEAS01000020">
    <property type="protein sequence ID" value="PWG78786.1"/>
    <property type="molecule type" value="Genomic_DNA"/>
</dbReference>
<comment type="similarity">
    <text evidence="3 14">Belongs to the ATPase alpha/beta chains family.</text>
</comment>
<evidence type="ECO:0000256" key="9">
    <source>
        <dbReference type="ARBA" id="ARBA00023065"/>
    </source>
</evidence>